<evidence type="ECO:0000256" key="5">
    <source>
        <dbReference type="ARBA" id="ARBA00022801"/>
    </source>
</evidence>
<feature type="region of interest" description="Disordered" evidence="9">
    <location>
        <begin position="721"/>
        <end position="791"/>
    </location>
</feature>
<dbReference type="GO" id="GO:0008859">
    <property type="term" value="F:exoribonuclease II activity"/>
    <property type="evidence" value="ECO:0007669"/>
    <property type="project" value="UniProtKB-UniRule"/>
</dbReference>
<accession>A0A9Q9E1F5</accession>
<dbReference type="SMART" id="SM00955">
    <property type="entry name" value="RNB"/>
    <property type="match status" value="1"/>
</dbReference>
<dbReference type="EMBL" id="CP097119">
    <property type="protein sequence ID" value="USS88670.1"/>
    <property type="molecule type" value="Genomic_DNA"/>
</dbReference>
<feature type="domain" description="S1 motif" evidence="10">
    <location>
        <begin position="635"/>
        <end position="715"/>
    </location>
</feature>
<dbReference type="Pfam" id="PF00575">
    <property type="entry name" value="S1"/>
    <property type="match status" value="1"/>
</dbReference>
<dbReference type="GO" id="GO:0003723">
    <property type="term" value="F:RNA binding"/>
    <property type="evidence" value="ECO:0007669"/>
    <property type="project" value="UniProtKB-UniRule"/>
</dbReference>
<evidence type="ECO:0000256" key="6">
    <source>
        <dbReference type="ARBA" id="ARBA00022839"/>
    </source>
</evidence>
<dbReference type="Proteomes" id="UP001055911">
    <property type="component" value="Chromosome"/>
</dbReference>
<dbReference type="PROSITE" id="PS50126">
    <property type="entry name" value="S1"/>
    <property type="match status" value="1"/>
</dbReference>
<evidence type="ECO:0000256" key="8">
    <source>
        <dbReference type="HAMAP-Rule" id="MF_01895"/>
    </source>
</evidence>
<dbReference type="PANTHER" id="PTHR23355:SF9">
    <property type="entry name" value="DIS3-LIKE EXONUCLEASE 2"/>
    <property type="match status" value="1"/>
</dbReference>
<evidence type="ECO:0000256" key="9">
    <source>
        <dbReference type="SAM" id="MobiDB-lite"/>
    </source>
</evidence>
<dbReference type="InterPro" id="IPR011805">
    <property type="entry name" value="RNase_R"/>
</dbReference>
<evidence type="ECO:0000259" key="10">
    <source>
        <dbReference type="PROSITE" id="PS50126"/>
    </source>
</evidence>
<dbReference type="HAMAP" id="MF_01895">
    <property type="entry name" value="RNase_R"/>
    <property type="match status" value="1"/>
</dbReference>
<dbReference type="Pfam" id="PF00773">
    <property type="entry name" value="RNB"/>
    <property type="match status" value="1"/>
</dbReference>
<reference evidence="11" key="1">
    <citation type="submission" date="2022-05" db="EMBL/GenBank/DDBJ databases">
        <authorList>
            <person name="Oliphant S.A."/>
            <person name="Watson-Haigh N.S."/>
            <person name="Sumby K.M."/>
            <person name="Gardner J.M."/>
            <person name="Jiranek V."/>
        </authorList>
    </citation>
    <scope>NUCLEOTIDE SEQUENCE</scope>
    <source>
        <strain evidence="11">KI4_B1</strain>
    </source>
</reference>
<proteinExistence type="inferred from homology"/>
<dbReference type="Gene3D" id="2.40.50.140">
    <property type="entry name" value="Nucleic acid-binding proteins"/>
    <property type="match status" value="2"/>
</dbReference>
<comment type="catalytic activity">
    <reaction evidence="1 8">
        <text>Exonucleolytic cleavage in the 3'- to 5'-direction to yield nucleoside 5'-phosphates.</text>
        <dbReference type="EC" id="3.1.13.1"/>
    </reaction>
</comment>
<dbReference type="EC" id="3.1.13.1" evidence="8"/>
<dbReference type="CDD" id="cd04471">
    <property type="entry name" value="S1_RNase_R"/>
    <property type="match status" value="1"/>
</dbReference>
<keyword evidence="12" id="KW-1185">Reference proteome</keyword>
<dbReference type="InterPro" id="IPR003029">
    <property type="entry name" value="S1_domain"/>
</dbReference>
<dbReference type="AlphaFoldDB" id="A0A9Q9E1F5"/>
<feature type="compositionally biased region" description="Low complexity" evidence="9">
    <location>
        <begin position="740"/>
        <end position="758"/>
    </location>
</feature>
<dbReference type="SMART" id="SM00316">
    <property type="entry name" value="S1"/>
    <property type="match status" value="1"/>
</dbReference>
<dbReference type="InterPro" id="IPR012340">
    <property type="entry name" value="NA-bd_OB-fold"/>
</dbReference>
<protein>
    <recommendedName>
        <fullName evidence="8">Ribonuclease R</fullName>
        <shortName evidence="8">RNase R</shortName>
        <ecNumber evidence="8">3.1.13.1</ecNumber>
    </recommendedName>
</protein>
<dbReference type="InterPro" id="IPR004476">
    <property type="entry name" value="RNase_II/RNase_R"/>
</dbReference>
<evidence type="ECO:0000256" key="4">
    <source>
        <dbReference type="ARBA" id="ARBA00022722"/>
    </source>
</evidence>
<dbReference type="InterPro" id="IPR013223">
    <property type="entry name" value="RNase_B_OB_dom"/>
</dbReference>
<dbReference type="InterPro" id="IPR050180">
    <property type="entry name" value="RNR_Ribonuclease"/>
</dbReference>
<organism evidence="11 12">
    <name type="scientific">Fructilactobacillus cliffordii</name>
    <dbReference type="NCBI Taxonomy" id="2940299"/>
    <lineage>
        <taxon>Bacteria</taxon>
        <taxon>Bacillati</taxon>
        <taxon>Bacillota</taxon>
        <taxon>Bacilli</taxon>
        <taxon>Lactobacillales</taxon>
        <taxon>Lactobacillaceae</taxon>
        <taxon>Fructilactobacillus</taxon>
    </lineage>
</organism>
<dbReference type="InterPro" id="IPR040476">
    <property type="entry name" value="CSD2"/>
</dbReference>
<comment type="function">
    <text evidence="8">3'-5' exoribonuclease that releases 5'-nucleoside monophosphates and is involved in maturation of structured RNAs.</text>
</comment>
<dbReference type="PROSITE" id="PS01175">
    <property type="entry name" value="RIBONUCLEASE_II"/>
    <property type="match status" value="1"/>
</dbReference>
<evidence type="ECO:0000256" key="1">
    <source>
        <dbReference type="ARBA" id="ARBA00001849"/>
    </source>
</evidence>
<dbReference type="GO" id="GO:0005829">
    <property type="term" value="C:cytosol"/>
    <property type="evidence" value="ECO:0007669"/>
    <property type="project" value="TreeGrafter"/>
</dbReference>
<keyword evidence="5 8" id="KW-0378">Hydrolase</keyword>
<dbReference type="NCBIfam" id="TIGR00358">
    <property type="entry name" value="3_prime_RNase"/>
    <property type="match status" value="1"/>
</dbReference>
<name>A0A9Q9E1F5_9LACO</name>
<evidence type="ECO:0000313" key="12">
    <source>
        <dbReference type="Proteomes" id="UP001055911"/>
    </source>
</evidence>
<comment type="subcellular location">
    <subcellularLocation>
        <location evidence="2 8">Cytoplasm</location>
    </subcellularLocation>
</comment>
<keyword evidence="4 8" id="KW-0540">Nuclease</keyword>
<dbReference type="GO" id="GO:0006402">
    <property type="term" value="P:mRNA catabolic process"/>
    <property type="evidence" value="ECO:0007669"/>
    <property type="project" value="TreeGrafter"/>
</dbReference>
<keyword evidence="3 8" id="KW-0963">Cytoplasm</keyword>
<keyword evidence="7 8" id="KW-0694">RNA-binding</keyword>
<dbReference type="Pfam" id="PF08206">
    <property type="entry name" value="OB_RNB"/>
    <property type="match status" value="1"/>
</dbReference>
<keyword evidence="6 8" id="KW-0269">Exonuclease</keyword>
<evidence type="ECO:0000313" key="11">
    <source>
        <dbReference type="EMBL" id="USS88670.1"/>
    </source>
</evidence>
<dbReference type="InterPro" id="IPR022966">
    <property type="entry name" value="RNase_II/R_CS"/>
</dbReference>
<dbReference type="Pfam" id="PF17876">
    <property type="entry name" value="CSD2"/>
    <property type="match status" value="1"/>
</dbReference>
<evidence type="ECO:0000256" key="7">
    <source>
        <dbReference type="ARBA" id="ARBA00022884"/>
    </source>
</evidence>
<dbReference type="PANTHER" id="PTHR23355">
    <property type="entry name" value="RIBONUCLEASE"/>
    <property type="match status" value="1"/>
</dbReference>
<dbReference type="SUPFAM" id="SSF50249">
    <property type="entry name" value="Nucleic acid-binding proteins"/>
    <property type="match status" value="4"/>
</dbReference>
<dbReference type="RefSeq" id="WP_252766187.1">
    <property type="nucleotide sequence ID" value="NZ_CP097119.1"/>
</dbReference>
<evidence type="ECO:0000256" key="2">
    <source>
        <dbReference type="ARBA" id="ARBA00004496"/>
    </source>
</evidence>
<dbReference type="NCBIfam" id="TIGR02063">
    <property type="entry name" value="RNase_R"/>
    <property type="match status" value="1"/>
</dbReference>
<sequence>MQDNKLKQEIADLLSSHANEQFDVEKIADALRYHGSAAFKLIVQELAELERDRVVVVTNDGNFKINPSELSHEGVFHSNPKGFGFVAYDEQLPDAFIAPDDTMKAMNLDKVQMQITKAAQKNSDRGPQGKVMEIMEHHYDHVVGEFVKTNNDLGYLGQVKLRDKKLTGMKFYVADAGIHPTPGEVVTADITEYPNAKHPDYMVGVAKQVIGSVDDPGIDILQIVYANDVPSEFPTDVLEAADEIPDHVLPEETKGREDITDQDLVTIDAEESKDLDDAVTAWKLPNGNYHLGVHIADVSHYVKPGSRLDEEAYTRGTSVYLTDRVIPMLPRRLSNGICSLNEGELRLCMSCEMEINPQGRVVKSRIHPSVMKSTARMTYNAVNEIIENHDPETRAHYAGLVPMFETMNELHQILYKARRRRGAIDFADDEAKIIVDEAGHPIDIQVRTRGTAERLIESFMLAANETVAETYHKAKVPFIYRIHENPDPTKVKDFFEFLTAFGINVKADPDHLQPKTLQNILTKVEGKPEEAVVSVMLLRSMQQAKYNEKCVGHFGLGAKYYTHFTSPIRRYPDMFIHRLIHYYEDQGINDTTKKTYADVVSDVAVHASETERRAVDTERDVDAMMKAEYMSNKIGEEFDGVVSSVLKFGAFIELPNTVEGLVHISRMTDDYYEYVEKYMALVGRNTKRTFKIGQDVRVKCVGVDVDQSAVDFEIVNPEETPTSELLPKRAQHNNSKRRYNNNSRRPGNHNGSNQNRNHNQQRNHQKQNGGNKPAGQPATDHKHQFTIQKRK</sequence>
<evidence type="ECO:0000256" key="3">
    <source>
        <dbReference type="ARBA" id="ARBA00022490"/>
    </source>
</evidence>
<comment type="similarity">
    <text evidence="8">Belongs to the RNR ribonuclease family. RNase R subfamily.</text>
</comment>
<feature type="compositionally biased region" description="Basic residues" evidence="9">
    <location>
        <begin position="729"/>
        <end position="739"/>
    </location>
</feature>
<gene>
    <name evidence="8 11" type="primary">rnr</name>
    <name evidence="11" type="ORF">M3M40_03985</name>
</gene>
<dbReference type="InterPro" id="IPR001900">
    <property type="entry name" value="RNase_II/R"/>
</dbReference>